<dbReference type="STRING" id="1760988.SAMN02949497_3539"/>
<accession>A0A1Y6D749</accession>
<evidence type="ECO:0000313" key="2">
    <source>
        <dbReference type="Proteomes" id="UP000192923"/>
    </source>
</evidence>
<organism evidence="1 2">
    <name type="scientific">Methylomagnum ishizawai</name>
    <dbReference type="NCBI Taxonomy" id="1760988"/>
    <lineage>
        <taxon>Bacteria</taxon>
        <taxon>Pseudomonadati</taxon>
        <taxon>Pseudomonadota</taxon>
        <taxon>Gammaproteobacteria</taxon>
        <taxon>Methylococcales</taxon>
        <taxon>Methylococcaceae</taxon>
        <taxon>Methylomagnum</taxon>
    </lineage>
</organism>
<dbReference type="EMBL" id="FXAM01000001">
    <property type="protein sequence ID" value="SMF96154.1"/>
    <property type="molecule type" value="Genomic_DNA"/>
</dbReference>
<reference evidence="1 2" key="1">
    <citation type="submission" date="2016-12" db="EMBL/GenBank/DDBJ databases">
        <authorList>
            <person name="Song W.-J."/>
            <person name="Kurnit D.M."/>
        </authorList>
    </citation>
    <scope>NUCLEOTIDE SEQUENCE [LARGE SCALE GENOMIC DNA]</scope>
    <source>
        <strain evidence="1 2">175</strain>
    </source>
</reference>
<keyword evidence="2" id="KW-1185">Reference proteome</keyword>
<dbReference type="AlphaFoldDB" id="A0A1Y6D749"/>
<protein>
    <submittedName>
        <fullName evidence="1">Uncharacterized protein</fullName>
    </submittedName>
</protein>
<proteinExistence type="predicted"/>
<dbReference type="Proteomes" id="UP000192923">
    <property type="component" value="Unassembled WGS sequence"/>
</dbReference>
<gene>
    <name evidence="1" type="ORF">SAMN02949497_3539</name>
</gene>
<evidence type="ECO:0000313" key="1">
    <source>
        <dbReference type="EMBL" id="SMF96154.1"/>
    </source>
</evidence>
<name>A0A1Y6D749_9GAMM</name>
<sequence>MQPIQALKPLLAQRGDFSLYAFAKAEDFNYRTVCLTVQRWGDRTDREPHGGEAKRIMARLRRRLDELNAAPSRPTTAKTPGDCP</sequence>
<dbReference type="RefSeq" id="WP_085214974.1">
    <property type="nucleotide sequence ID" value="NZ_FXAM01000001.1"/>
</dbReference>